<dbReference type="InterPro" id="IPR016147">
    <property type="entry name" value="Pili_assmbl_chaperone_N"/>
</dbReference>
<evidence type="ECO:0000259" key="7">
    <source>
        <dbReference type="Pfam" id="PF02753"/>
    </source>
</evidence>
<dbReference type="InterPro" id="IPR016148">
    <property type="entry name" value="Pili_assmbl_chaperone_C"/>
</dbReference>
<sequence>MVNLLMMLHPTCTCPAPLMKAVDRCFCQVRTKQSEEQIVFKGTDNPSPMYRANWQLKKWASTALCVCAALWSCASPAALALSSTRIIYPTNQRDVVVDVENAVDTPSLVQSWVDNGDLDAQPNAQDVAFLILPPLFRLEANGTKSLRIIYSGKALAQDRESVYWLNLLEVPQKATGAAPGDELKLAFRTRVKIFLRPPHLPGMADQSAAKLHWQLSPAGAESGATLTISNPSPYFVSLSEVDIKDAGQTFKNELAAMVPPKGTLQMHFNAIKSVTASALIQYQAINDIGGIVMGEAPLSH</sequence>
<organism evidence="8 9">
    <name type="scientific">Pseudomonas vancouverensis</name>
    <dbReference type="NCBI Taxonomy" id="95300"/>
    <lineage>
        <taxon>Bacteria</taxon>
        <taxon>Pseudomonadati</taxon>
        <taxon>Pseudomonadota</taxon>
        <taxon>Gammaproteobacteria</taxon>
        <taxon>Pseudomonadales</taxon>
        <taxon>Pseudomonadaceae</taxon>
        <taxon>Pseudomonas</taxon>
    </lineage>
</organism>
<accession>A0A4R4KCP8</accession>
<dbReference type="AlphaFoldDB" id="A0A4R4KCP8"/>
<dbReference type="Pfam" id="PF02753">
    <property type="entry name" value="PapD_C"/>
    <property type="match status" value="1"/>
</dbReference>
<protein>
    <submittedName>
        <fullName evidence="8">Molecular chaperone</fullName>
    </submittedName>
</protein>
<dbReference type="SUPFAM" id="SSF49354">
    <property type="entry name" value="PapD-like"/>
    <property type="match status" value="1"/>
</dbReference>
<evidence type="ECO:0000256" key="1">
    <source>
        <dbReference type="ARBA" id="ARBA00004418"/>
    </source>
</evidence>
<dbReference type="InterPro" id="IPR001829">
    <property type="entry name" value="Pili_assmbl_chaperone_bac"/>
</dbReference>
<dbReference type="PANTHER" id="PTHR30251">
    <property type="entry name" value="PILUS ASSEMBLY CHAPERONE"/>
    <property type="match status" value="1"/>
</dbReference>
<dbReference type="InterPro" id="IPR050643">
    <property type="entry name" value="Periplasmic_pilus_chap"/>
</dbReference>
<dbReference type="OrthoDB" id="9131059at2"/>
<feature type="domain" description="Pili assembly chaperone N-terminal" evidence="6">
    <location>
        <begin position="79"/>
        <end position="200"/>
    </location>
</feature>
<dbReference type="InterPro" id="IPR008962">
    <property type="entry name" value="PapD-like_sf"/>
</dbReference>
<gene>
    <name evidence="8" type="ORF">EIY72_08740</name>
</gene>
<dbReference type="PANTHER" id="PTHR30251:SF2">
    <property type="entry name" value="FIMBRIAL CHAPERONE YADV-RELATED"/>
    <property type="match status" value="1"/>
</dbReference>
<keyword evidence="9" id="KW-1185">Reference proteome</keyword>
<dbReference type="GO" id="GO:0030288">
    <property type="term" value="C:outer membrane-bounded periplasmic space"/>
    <property type="evidence" value="ECO:0007669"/>
    <property type="project" value="InterPro"/>
</dbReference>
<dbReference type="Gene3D" id="2.60.40.10">
    <property type="entry name" value="Immunoglobulins"/>
    <property type="match status" value="2"/>
</dbReference>
<dbReference type="GO" id="GO:0071555">
    <property type="term" value="P:cell wall organization"/>
    <property type="evidence" value="ECO:0007669"/>
    <property type="project" value="InterPro"/>
</dbReference>
<dbReference type="EMBL" id="RRZK01000008">
    <property type="protein sequence ID" value="TDB65588.1"/>
    <property type="molecule type" value="Genomic_DNA"/>
</dbReference>
<dbReference type="Proteomes" id="UP000295254">
    <property type="component" value="Unassembled WGS sequence"/>
</dbReference>
<evidence type="ECO:0000259" key="6">
    <source>
        <dbReference type="Pfam" id="PF00345"/>
    </source>
</evidence>
<feature type="domain" description="Pili assembly chaperone C-terminal" evidence="7">
    <location>
        <begin position="228"/>
        <end position="292"/>
    </location>
</feature>
<dbReference type="PRINTS" id="PR00969">
    <property type="entry name" value="CHAPERONPILI"/>
</dbReference>
<dbReference type="InterPro" id="IPR013783">
    <property type="entry name" value="Ig-like_fold"/>
</dbReference>
<keyword evidence="3" id="KW-0732">Signal</keyword>
<evidence type="ECO:0000256" key="2">
    <source>
        <dbReference type="ARBA" id="ARBA00007399"/>
    </source>
</evidence>
<evidence type="ECO:0000256" key="3">
    <source>
        <dbReference type="ARBA" id="ARBA00022729"/>
    </source>
</evidence>
<name>A0A4R4KCP8_PSEVA</name>
<keyword evidence="4" id="KW-0574">Periplasm</keyword>
<dbReference type="SUPFAM" id="SSF49584">
    <property type="entry name" value="Periplasmic chaperone C-domain"/>
    <property type="match status" value="1"/>
</dbReference>
<comment type="similarity">
    <text evidence="2">Belongs to the periplasmic pilus chaperone family.</text>
</comment>
<evidence type="ECO:0000313" key="9">
    <source>
        <dbReference type="Proteomes" id="UP000295254"/>
    </source>
</evidence>
<dbReference type="InterPro" id="IPR036316">
    <property type="entry name" value="Pili_assmbl_chap_C_dom_sf"/>
</dbReference>
<keyword evidence="5" id="KW-0143">Chaperone</keyword>
<comment type="caution">
    <text evidence="8">The sequence shown here is derived from an EMBL/GenBank/DDBJ whole genome shotgun (WGS) entry which is preliminary data.</text>
</comment>
<comment type="subcellular location">
    <subcellularLocation>
        <location evidence="1">Periplasm</location>
    </subcellularLocation>
</comment>
<dbReference type="Pfam" id="PF00345">
    <property type="entry name" value="PapD_N"/>
    <property type="match status" value="1"/>
</dbReference>
<reference evidence="9" key="1">
    <citation type="journal article" date="2019" name="bioRxiv">
        <title>Bacterially produced spermidine induces plant systemic susceptibility to pathogens.</title>
        <authorList>
            <person name="Melnyk R.A."/>
            <person name="Beskrovnaya P.A."/>
            <person name="Liu Z."/>
            <person name="Song Y."/>
            <person name="Haney C.H."/>
        </authorList>
    </citation>
    <scope>NUCLEOTIDE SEQUENCE [LARGE SCALE GENOMIC DNA]</scope>
    <source>
        <strain evidence="9">Dha-51</strain>
    </source>
</reference>
<evidence type="ECO:0000256" key="4">
    <source>
        <dbReference type="ARBA" id="ARBA00022764"/>
    </source>
</evidence>
<evidence type="ECO:0000256" key="5">
    <source>
        <dbReference type="ARBA" id="ARBA00023186"/>
    </source>
</evidence>
<proteinExistence type="inferred from homology"/>
<evidence type="ECO:0000313" key="8">
    <source>
        <dbReference type="EMBL" id="TDB65588.1"/>
    </source>
</evidence>